<reference evidence="1 2" key="1">
    <citation type="submission" date="2017-06" db="EMBL/GenBank/DDBJ databases">
        <title>Genome sequencing of cyanobaciteial culture collection at National Institute for Environmental Studies (NIES).</title>
        <authorList>
            <person name="Hirose Y."/>
            <person name="Shimura Y."/>
            <person name="Fujisawa T."/>
            <person name="Nakamura Y."/>
            <person name="Kawachi M."/>
        </authorList>
    </citation>
    <scope>NUCLEOTIDE SEQUENCE [LARGE SCALE GENOMIC DNA]</scope>
    <source>
        <strain evidence="1 2">NIES-2135</strain>
    </source>
</reference>
<gene>
    <name evidence="1" type="ORF">NIES2135_48150</name>
</gene>
<protein>
    <submittedName>
        <fullName evidence="1">Uncharacterized protein</fullName>
    </submittedName>
</protein>
<accession>A0A1Z4JMH2</accession>
<evidence type="ECO:0000313" key="2">
    <source>
        <dbReference type="Proteomes" id="UP000217895"/>
    </source>
</evidence>
<keyword evidence="2" id="KW-1185">Reference proteome</keyword>
<evidence type="ECO:0000313" key="1">
    <source>
        <dbReference type="EMBL" id="BAY57942.1"/>
    </source>
</evidence>
<dbReference type="AlphaFoldDB" id="A0A1Z4JMH2"/>
<dbReference type="Proteomes" id="UP000217895">
    <property type="component" value="Chromosome"/>
</dbReference>
<organism evidence="1 2">
    <name type="scientific">Leptolyngbya boryana NIES-2135</name>
    <dbReference type="NCBI Taxonomy" id="1973484"/>
    <lineage>
        <taxon>Bacteria</taxon>
        <taxon>Bacillati</taxon>
        <taxon>Cyanobacteriota</taxon>
        <taxon>Cyanophyceae</taxon>
        <taxon>Leptolyngbyales</taxon>
        <taxon>Leptolyngbyaceae</taxon>
        <taxon>Leptolyngbya group</taxon>
        <taxon>Leptolyngbya</taxon>
    </lineage>
</organism>
<dbReference type="EMBL" id="AP018203">
    <property type="protein sequence ID" value="BAY57942.1"/>
    <property type="molecule type" value="Genomic_DNA"/>
</dbReference>
<proteinExistence type="predicted"/>
<name>A0A1Z4JMH2_LEPBY</name>
<sequence length="91" mass="10471">MQGDLEGFELQRWYNRERYLKILALDGYQIEHCRSTAADVDGGSRVFYLFLSSARTALLCQRQCSQNGVSWYRGDVILNLVGWTLDYVAAQ</sequence>